<name>A0ABW7J596_9VIBR</name>
<dbReference type="InterPro" id="IPR022532">
    <property type="entry name" value="DUF3696"/>
</dbReference>
<accession>A0ABW7J596</accession>
<evidence type="ECO:0000313" key="4">
    <source>
        <dbReference type="Proteomes" id="UP001607221"/>
    </source>
</evidence>
<comment type="caution">
    <text evidence="3">The sequence shown here is derived from an EMBL/GenBank/DDBJ whole genome shotgun (WGS) entry which is preliminary data.</text>
</comment>
<dbReference type="Gene3D" id="3.40.50.300">
    <property type="entry name" value="P-loop containing nucleotide triphosphate hydrolases"/>
    <property type="match status" value="1"/>
</dbReference>
<protein>
    <submittedName>
        <fullName evidence="3">DUF3696 domain-containing protein</fullName>
    </submittedName>
</protein>
<evidence type="ECO:0000313" key="3">
    <source>
        <dbReference type="EMBL" id="MFH0271221.1"/>
    </source>
</evidence>
<feature type="domain" description="Endonuclease GajA/Old nuclease/RecF-like AAA" evidence="2">
    <location>
        <begin position="5"/>
        <end position="704"/>
    </location>
</feature>
<evidence type="ECO:0000259" key="2">
    <source>
        <dbReference type="Pfam" id="PF13175"/>
    </source>
</evidence>
<dbReference type="PANTHER" id="PTHR43581">
    <property type="entry name" value="ATP/GTP PHOSPHATASE"/>
    <property type="match status" value="1"/>
</dbReference>
<organism evidence="3 4">
    <name type="scientific">Vibrio jasicida</name>
    <dbReference type="NCBI Taxonomy" id="766224"/>
    <lineage>
        <taxon>Bacteria</taxon>
        <taxon>Pseudomonadati</taxon>
        <taxon>Pseudomonadota</taxon>
        <taxon>Gammaproteobacteria</taxon>
        <taxon>Vibrionales</taxon>
        <taxon>Vibrionaceae</taxon>
        <taxon>Vibrio</taxon>
    </lineage>
</organism>
<sequence length="776" mass="90055">MAFDTFTFSNFKSFGPKPQTINRKPLTLVYGPNSVGKSSLLHAMMLAGYQANNIQPIHKSSHFAGDVLNLGEGNNFIHKKAKDTSCTLTYRYKSDRFLEHFRGSGYPIAKSLKDNGFNIADFTFEKYITFIKNINLMGYVLPNRIVLSMAIANPNDLNLERHIKYNKKYFNPMFKKCGVISSKEKLASLIDEISNKANKNYDIENISLKSLISMFDLELYKNEVDQDFLSSQEYVFLRDAYQLFGKDVFKDKFECFSYNASIKRALNNKDFIKLLYDIDIKNHTLSNNVDFISSSFNELERALIYVIEYYTYHEVNALIKWARVYTSSDESSEQFLDYERILKKHYDETYIELEKLITTPFCSSFELESKFSYGNNLKVCKSSKIERSSIDDGAGELQSNNYFIDMVDKVSLEEHFKFLSVIFSDVNSNIESVYPYLQNSFSGVNYTLKCESSIQYFSPLRLLPTRLNLQLKRVKASKREGKPLRNSTISDFTNSLAVRLYLAYVRSELSERMIQKLPKIFVDIFIKKGKFNYLPRIFAALFSLPYLIPRLFKTDQRFVDVINEFKGQKYKKRLGRAANSLQLWHSLITDPSHLESVNDWLRDERKINNRYQIVVLDGGQKLKQLAFKDMQNGTLVYPQDMGLGISQILPIILASKIHREHKIYIEQPELHLHPAMQCEIADDFIQSVNERDNEFIIESHSEHMLLRIMRRMRETANGDLAPDSPLALTPSDVCLLYVDNNGEHTYVNELELDEDGTLLDPWPNGFFEEGYKERFA</sequence>
<feature type="domain" description="DUF3696" evidence="1">
    <location>
        <begin position="728"/>
        <end position="769"/>
    </location>
</feature>
<dbReference type="Pfam" id="PF12476">
    <property type="entry name" value="DUF3696"/>
    <property type="match status" value="1"/>
</dbReference>
<keyword evidence="4" id="KW-1185">Reference proteome</keyword>
<dbReference type="SUPFAM" id="SSF52540">
    <property type="entry name" value="P-loop containing nucleoside triphosphate hydrolases"/>
    <property type="match status" value="1"/>
</dbReference>
<dbReference type="Pfam" id="PF13175">
    <property type="entry name" value="AAA_15"/>
    <property type="match status" value="1"/>
</dbReference>
<dbReference type="Proteomes" id="UP001607221">
    <property type="component" value="Unassembled WGS sequence"/>
</dbReference>
<dbReference type="InterPro" id="IPR051396">
    <property type="entry name" value="Bact_Antivir_Def_Nuclease"/>
</dbReference>
<proteinExistence type="predicted"/>
<dbReference type="RefSeq" id="WP_394631950.1">
    <property type="nucleotide sequence ID" value="NZ_JBIHSE010000001.1"/>
</dbReference>
<dbReference type="EMBL" id="JBIHSE010000001">
    <property type="protein sequence ID" value="MFH0271221.1"/>
    <property type="molecule type" value="Genomic_DNA"/>
</dbReference>
<gene>
    <name evidence="3" type="ORF">ACGRHZ_07735</name>
</gene>
<dbReference type="InterPro" id="IPR027417">
    <property type="entry name" value="P-loop_NTPase"/>
</dbReference>
<evidence type="ECO:0000259" key="1">
    <source>
        <dbReference type="Pfam" id="PF12476"/>
    </source>
</evidence>
<dbReference type="InterPro" id="IPR041685">
    <property type="entry name" value="AAA_GajA/Old/RecF-like"/>
</dbReference>
<reference evidence="3 4" key="1">
    <citation type="submission" date="2024-10" db="EMBL/GenBank/DDBJ databases">
        <authorList>
            <person name="Yibar A."/>
            <person name="Saticioglu I.B."/>
            <person name="Duman M."/>
            <person name="Ajmi N."/>
            <person name="Gurler F."/>
            <person name="Ay H."/>
            <person name="Onuk E."/>
            <person name="Guler S."/>
            <person name="Romalde J.L."/>
        </authorList>
    </citation>
    <scope>NUCLEOTIDE SEQUENCE [LARGE SCALE GENOMIC DNA]</scope>
    <source>
        <strain evidence="3 4">1-TCBS-A</strain>
    </source>
</reference>
<dbReference type="PANTHER" id="PTHR43581:SF2">
    <property type="entry name" value="EXCINUCLEASE ATPASE SUBUNIT"/>
    <property type="match status" value="1"/>
</dbReference>